<evidence type="ECO:0000313" key="3">
    <source>
        <dbReference type="Proteomes" id="UP000198860"/>
    </source>
</evidence>
<dbReference type="STRING" id="240303.SAMN05421677_12535"/>
<name>A0A1H0UD43_HALAD</name>
<keyword evidence="1" id="KW-0472">Membrane</keyword>
<dbReference type="Proteomes" id="UP000198860">
    <property type="component" value="Unassembled WGS sequence"/>
</dbReference>
<dbReference type="EMBL" id="FNIZ01000025">
    <property type="protein sequence ID" value="SDP63776.1"/>
    <property type="molecule type" value="Genomic_DNA"/>
</dbReference>
<protein>
    <submittedName>
        <fullName evidence="2">Uncharacterized protein</fullName>
    </submittedName>
</protein>
<accession>A0A1H0UD43</accession>
<dbReference type="AlphaFoldDB" id="A0A1H0UD43"/>
<feature type="transmembrane region" description="Helical" evidence="1">
    <location>
        <begin position="12"/>
        <end position="33"/>
    </location>
</feature>
<keyword evidence="1" id="KW-1133">Transmembrane helix</keyword>
<evidence type="ECO:0000313" key="2">
    <source>
        <dbReference type="EMBL" id="SDP63776.1"/>
    </source>
</evidence>
<organism evidence="2 3">
    <name type="scientific">Halobacillus aidingensis</name>
    <dbReference type="NCBI Taxonomy" id="240303"/>
    <lineage>
        <taxon>Bacteria</taxon>
        <taxon>Bacillati</taxon>
        <taxon>Bacillota</taxon>
        <taxon>Bacilli</taxon>
        <taxon>Bacillales</taxon>
        <taxon>Bacillaceae</taxon>
        <taxon>Halobacillus</taxon>
    </lineage>
</organism>
<reference evidence="3" key="1">
    <citation type="submission" date="2016-10" db="EMBL/GenBank/DDBJ databases">
        <authorList>
            <person name="Varghese N."/>
            <person name="Submissions S."/>
        </authorList>
    </citation>
    <scope>NUCLEOTIDE SEQUENCE [LARGE SCALE GENOMIC DNA]</scope>
    <source>
        <strain evidence="3">CGMCC 1.3703</strain>
    </source>
</reference>
<gene>
    <name evidence="2" type="ORF">SAMN05421677_12535</name>
</gene>
<sequence length="108" mass="12384">MENQIAFQHSGLTFLIIAHVVVAIIGLILSHVGEKSIITDRKNKYIFFILSLMYSLVFPQIVISALLNLHLTWGVSSTVFRLCTWGSFVIYVLLQMLVYRVLNRIEED</sequence>
<keyword evidence="1" id="KW-0812">Transmembrane</keyword>
<keyword evidence="3" id="KW-1185">Reference proteome</keyword>
<feature type="transmembrane region" description="Helical" evidence="1">
    <location>
        <begin position="45"/>
        <end position="67"/>
    </location>
</feature>
<dbReference type="RefSeq" id="WP_089654490.1">
    <property type="nucleotide sequence ID" value="NZ_FNIZ01000025.1"/>
</dbReference>
<dbReference type="OrthoDB" id="2973021at2"/>
<proteinExistence type="predicted"/>
<evidence type="ECO:0000256" key="1">
    <source>
        <dbReference type="SAM" id="Phobius"/>
    </source>
</evidence>
<feature type="transmembrane region" description="Helical" evidence="1">
    <location>
        <begin position="79"/>
        <end position="102"/>
    </location>
</feature>